<evidence type="ECO:0000256" key="1">
    <source>
        <dbReference type="ARBA" id="ARBA00023015"/>
    </source>
</evidence>
<dbReference type="Pfam" id="PF00027">
    <property type="entry name" value="cNMP_binding"/>
    <property type="match status" value="1"/>
</dbReference>
<dbReference type="EMBL" id="JBHTLS010000135">
    <property type="protein sequence ID" value="MFD1107350.1"/>
    <property type="molecule type" value="Genomic_DNA"/>
</dbReference>
<dbReference type="InterPro" id="IPR000595">
    <property type="entry name" value="cNMP-bd_dom"/>
</dbReference>
<reference evidence="6" key="1">
    <citation type="journal article" date="2019" name="Int. J. Syst. Evol. Microbiol.">
        <title>The Global Catalogue of Microorganisms (GCM) 10K type strain sequencing project: providing services to taxonomists for standard genome sequencing and annotation.</title>
        <authorList>
            <consortium name="The Broad Institute Genomics Platform"/>
            <consortium name="The Broad Institute Genome Sequencing Center for Infectious Disease"/>
            <person name="Wu L."/>
            <person name="Ma J."/>
        </authorList>
    </citation>
    <scope>NUCLEOTIDE SEQUENCE [LARGE SCALE GENOMIC DNA]</scope>
    <source>
        <strain evidence="6">CCUG 54329</strain>
    </source>
</reference>
<sequence length="248" mass="27896">MPRGHPAFDLFVRKLSQRSILTEDERQAILSLNGREMEVEPHRDIVGPGQVTDTSCFVVSGLAARFGQLRDGRRQITAIHIPGDMCDLYSLMLPKVEWALQALSARLTIVKVPHRDLAALCRAYPGIAEAFWRDCVADGSILSQWVVNVGRRDARMRTAHLFCELGVRMEKAGLGQRTRYRLPVVQVQLADALGVTPVHMNRVIRSMREDGLMTIRAREVHISDWAALATAAGFDEGYLELRQEARRL</sequence>
<dbReference type="Pfam" id="PF13545">
    <property type="entry name" value="HTH_Crp_2"/>
    <property type="match status" value="1"/>
</dbReference>
<name>A0ABW3P6Y0_9SPHN</name>
<dbReference type="Gene3D" id="2.60.120.10">
    <property type="entry name" value="Jelly Rolls"/>
    <property type="match status" value="1"/>
</dbReference>
<evidence type="ECO:0000256" key="2">
    <source>
        <dbReference type="ARBA" id="ARBA00023125"/>
    </source>
</evidence>
<comment type="caution">
    <text evidence="5">The sequence shown here is derived from an EMBL/GenBank/DDBJ whole genome shotgun (WGS) entry which is preliminary data.</text>
</comment>
<dbReference type="CDD" id="cd00038">
    <property type="entry name" value="CAP_ED"/>
    <property type="match status" value="1"/>
</dbReference>
<dbReference type="InterPro" id="IPR018490">
    <property type="entry name" value="cNMP-bd_dom_sf"/>
</dbReference>
<keyword evidence="1" id="KW-0805">Transcription regulation</keyword>
<proteinExistence type="predicted"/>
<keyword evidence="2" id="KW-0238">DNA-binding</keyword>
<evidence type="ECO:0000259" key="4">
    <source>
        <dbReference type="PROSITE" id="PS51063"/>
    </source>
</evidence>
<gene>
    <name evidence="5" type="ORF">ACFQ24_20985</name>
</gene>
<dbReference type="InterPro" id="IPR036390">
    <property type="entry name" value="WH_DNA-bd_sf"/>
</dbReference>
<evidence type="ECO:0000256" key="3">
    <source>
        <dbReference type="ARBA" id="ARBA00023163"/>
    </source>
</evidence>
<dbReference type="InterPro" id="IPR014710">
    <property type="entry name" value="RmlC-like_jellyroll"/>
</dbReference>
<dbReference type="Proteomes" id="UP001597203">
    <property type="component" value="Unassembled WGS sequence"/>
</dbReference>
<dbReference type="SUPFAM" id="SSF46785">
    <property type="entry name" value="Winged helix' DNA-binding domain"/>
    <property type="match status" value="1"/>
</dbReference>
<keyword evidence="6" id="KW-1185">Reference proteome</keyword>
<evidence type="ECO:0000313" key="5">
    <source>
        <dbReference type="EMBL" id="MFD1107350.1"/>
    </source>
</evidence>
<dbReference type="Gene3D" id="1.10.10.10">
    <property type="entry name" value="Winged helix-like DNA-binding domain superfamily/Winged helix DNA-binding domain"/>
    <property type="match status" value="1"/>
</dbReference>
<accession>A0ABW3P6Y0</accession>
<organism evidence="5 6">
    <name type="scientific">Sphingobium olei</name>
    <dbReference type="NCBI Taxonomy" id="420955"/>
    <lineage>
        <taxon>Bacteria</taxon>
        <taxon>Pseudomonadati</taxon>
        <taxon>Pseudomonadota</taxon>
        <taxon>Alphaproteobacteria</taxon>
        <taxon>Sphingomonadales</taxon>
        <taxon>Sphingomonadaceae</taxon>
        <taxon>Sphingobium</taxon>
    </lineage>
</organism>
<dbReference type="InterPro" id="IPR012318">
    <property type="entry name" value="HTH_CRP"/>
</dbReference>
<dbReference type="PROSITE" id="PS51063">
    <property type="entry name" value="HTH_CRP_2"/>
    <property type="match status" value="1"/>
</dbReference>
<dbReference type="SUPFAM" id="SSF51206">
    <property type="entry name" value="cAMP-binding domain-like"/>
    <property type="match status" value="1"/>
</dbReference>
<keyword evidence="3" id="KW-0804">Transcription</keyword>
<dbReference type="InterPro" id="IPR036388">
    <property type="entry name" value="WH-like_DNA-bd_sf"/>
</dbReference>
<protein>
    <submittedName>
        <fullName evidence="5">Crp/Fnr family transcriptional regulator</fullName>
    </submittedName>
</protein>
<feature type="domain" description="HTH crp-type" evidence="4">
    <location>
        <begin position="152"/>
        <end position="226"/>
    </location>
</feature>
<evidence type="ECO:0000313" key="6">
    <source>
        <dbReference type="Proteomes" id="UP001597203"/>
    </source>
</evidence>
<dbReference type="RefSeq" id="WP_380914834.1">
    <property type="nucleotide sequence ID" value="NZ_JBHTLS010000135.1"/>
</dbReference>